<dbReference type="PROSITE" id="PS50927">
    <property type="entry name" value="BULB_LECTIN"/>
    <property type="match status" value="1"/>
</dbReference>
<dbReference type="SMART" id="SM00108">
    <property type="entry name" value="B_lectin"/>
    <property type="match status" value="1"/>
</dbReference>
<dbReference type="GeneTree" id="ENSGT00390000004989"/>
<dbReference type="OMA" id="WSSNTCN"/>
<dbReference type="Proteomes" id="UP000261340">
    <property type="component" value="Unplaced"/>
</dbReference>
<dbReference type="Ensembl" id="ENSACIT00000028685.1">
    <property type="protein sequence ID" value="ENSACIP00000027948.1"/>
    <property type="gene ID" value="ENSACIG00000021630.1"/>
</dbReference>
<evidence type="ECO:0000313" key="2">
    <source>
        <dbReference type="Ensembl" id="ENSACIP00000027948.1"/>
    </source>
</evidence>
<sequence>MSTNCLSKNNHLLKGDFLVSNNKQYKAIFQDDGNFVIYAWRPVWASDTCGSDAFRLIMQEDCNLVMYNKCGTPRWHTNSVRPSCNVCRLHLTDDGKLVVYRESEEIWNSAVSKGMK</sequence>
<feature type="domain" description="Bulb-type lectin" evidence="1">
    <location>
        <begin position="3"/>
        <end position="112"/>
    </location>
</feature>
<keyword evidence="3" id="KW-1185">Reference proteome</keyword>
<evidence type="ECO:0000313" key="3">
    <source>
        <dbReference type="Proteomes" id="UP000261340"/>
    </source>
</evidence>
<name>A0A3Q0T1U2_AMPCI</name>
<dbReference type="InterPro" id="IPR036426">
    <property type="entry name" value="Bulb-type_lectin_dom_sf"/>
</dbReference>
<dbReference type="SUPFAM" id="SSF51110">
    <property type="entry name" value="alpha-D-mannose-specific plant lectins"/>
    <property type="match status" value="1"/>
</dbReference>
<accession>A0A3Q0T1U2</accession>
<dbReference type="InterPro" id="IPR001480">
    <property type="entry name" value="Bulb-type_lectin_dom"/>
</dbReference>
<dbReference type="AlphaFoldDB" id="A0A3Q0T1U2"/>
<reference evidence="2" key="2">
    <citation type="submission" date="2025-09" db="UniProtKB">
        <authorList>
            <consortium name="Ensembl"/>
        </authorList>
    </citation>
    <scope>IDENTIFICATION</scope>
</reference>
<proteinExistence type="predicted"/>
<evidence type="ECO:0000259" key="1">
    <source>
        <dbReference type="PROSITE" id="PS50927"/>
    </source>
</evidence>
<organism evidence="2 3">
    <name type="scientific">Amphilophus citrinellus</name>
    <name type="common">Midas cichlid</name>
    <name type="synonym">Cichlasoma citrinellum</name>
    <dbReference type="NCBI Taxonomy" id="61819"/>
    <lineage>
        <taxon>Eukaryota</taxon>
        <taxon>Metazoa</taxon>
        <taxon>Chordata</taxon>
        <taxon>Craniata</taxon>
        <taxon>Vertebrata</taxon>
        <taxon>Euteleostomi</taxon>
        <taxon>Actinopterygii</taxon>
        <taxon>Neopterygii</taxon>
        <taxon>Teleostei</taxon>
        <taxon>Neoteleostei</taxon>
        <taxon>Acanthomorphata</taxon>
        <taxon>Ovalentaria</taxon>
        <taxon>Cichlomorphae</taxon>
        <taxon>Cichliformes</taxon>
        <taxon>Cichlidae</taxon>
        <taxon>New World cichlids</taxon>
        <taxon>Cichlasomatinae</taxon>
        <taxon>Heroini</taxon>
        <taxon>Amphilophus</taxon>
    </lineage>
</organism>
<dbReference type="Gene3D" id="2.90.10.10">
    <property type="entry name" value="Bulb-type lectin domain"/>
    <property type="match status" value="2"/>
</dbReference>
<reference evidence="2" key="1">
    <citation type="submission" date="2025-08" db="UniProtKB">
        <authorList>
            <consortium name="Ensembl"/>
        </authorList>
    </citation>
    <scope>IDENTIFICATION</scope>
</reference>
<protein>
    <recommendedName>
        <fullName evidence="1">Bulb-type lectin domain-containing protein</fullName>
    </recommendedName>
</protein>